<organism evidence="3 4">
    <name type="scientific">Rhizoctonia solani</name>
    <dbReference type="NCBI Taxonomy" id="456999"/>
    <lineage>
        <taxon>Eukaryota</taxon>
        <taxon>Fungi</taxon>
        <taxon>Dikarya</taxon>
        <taxon>Basidiomycota</taxon>
        <taxon>Agaricomycotina</taxon>
        <taxon>Agaricomycetes</taxon>
        <taxon>Cantharellales</taxon>
        <taxon>Ceratobasidiaceae</taxon>
        <taxon>Rhizoctonia</taxon>
    </lineage>
</organism>
<sequence length="974" mass="110211">MDQTVRFKRSRGLSPYQQVGISKKATVYGRQPAPSSVEEATRPPSFLKSKPKRLSRTQLMALAEKDRARDELLMKDKLTREQQKELEVLQERVNANEPGIGDGGDMYDTMDDNWVDIEDDETESNKIDMQEIEVIEQLGVTGGTSEWAKRLSAEHGAWKEQIAGLCDAYLTYRATGGSMGAEGGVAAGSISLPCILLKEKRVLTFPLDPNSCARSLLLHGYIVPTPARPKIAFNLDVLELTDAIQRRSPSTSVQAMAKALCDLRNVPYKRYHRVQLSAALDVYHMVCREAEHRLGKMLGLDSPDSKLKSSCAPCMYELEDEPEQKYKIMVTCDGNESLKRCSHAGTADKRMYNSEYYIDQGEVDTFKDEVARSQKAAGKSSSTEKTECERRWKNASADKRPEKKAKNYFHETGVVTSTCRHSFLLTICDMVRSGEQAKYCLATVNRLISVFGRGVLMGYDIGCTMKKTVKRSTMLGSKATTLGFDMCVGSFHGHAHNRSCQVENHPLHRTGNGLTDFENNEHLYSCSNLLASATRLASPYHRHQKIHLFIVTWNNDMYEALGHLLRTKYINALNVIDSATEFLSHTTHTAKDYEAFFSDEKKYLVSFKAELPEDLFAIMYVELLELLELKQEEFDSLHKSPINCEPEMDLRRAAILTSHAESQRRTVLEQLMNTQNMVQKMEMERQITRWTRDSPQWIEAQRLKQLRHFNKCLATLEHLVVQRVIEMGRVGLARTGYKLRQHILRSLVARCSAIKTALAKYNQVAAEISPPAPMLTWEKIADASVLADVHILEGSRRGVLKKPWAQSQNRRCVEEYHRLLRAHEEIERLNIEIKRLATAIADEKTTLTNLIKNCEPEDTGNNWLLQHYAERRLAVNTLIGHQLELIRKLPGYTGSHTTGIRFGGEKDTGHSNTGDPDIEMEPAAPGAQGIPEAEAQNLHASVEEETEDLHVGDDIIDQFDKWQIALDHFEDLRA</sequence>
<dbReference type="PANTHER" id="PTHR33096">
    <property type="entry name" value="CXC2 DOMAIN-CONTAINING PROTEIN"/>
    <property type="match status" value="1"/>
</dbReference>
<evidence type="ECO:0000313" key="4">
    <source>
        <dbReference type="Proteomes" id="UP000663850"/>
    </source>
</evidence>
<evidence type="ECO:0008006" key="5">
    <source>
        <dbReference type="Google" id="ProtNLM"/>
    </source>
</evidence>
<reference evidence="3" key="1">
    <citation type="submission" date="2021-01" db="EMBL/GenBank/DDBJ databases">
        <authorList>
            <person name="Kaushik A."/>
        </authorList>
    </citation>
    <scope>NUCLEOTIDE SEQUENCE</scope>
    <source>
        <strain evidence="3">Type strain: AG8-Rh-89/</strain>
    </source>
</reference>
<dbReference type="InterPro" id="IPR040521">
    <property type="entry name" value="KDZ"/>
</dbReference>
<dbReference type="Pfam" id="PF18758">
    <property type="entry name" value="KDZ"/>
    <property type="match status" value="1"/>
</dbReference>
<proteinExistence type="predicted"/>
<dbReference type="Proteomes" id="UP000663850">
    <property type="component" value="Unassembled WGS sequence"/>
</dbReference>
<evidence type="ECO:0000313" key="3">
    <source>
        <dbReference type="EMBL" id="CAE6511452.1"/>
    </source>
</evidence>
<evidence type="ECO:0000256" key="2">
    <source>
        <dbReference type="SAM" id="MobiDB-lite"/>
    </source>
</evidence>
<keyword evidence="1" id="KW-0175">Coiled coil</keyword>
<evidence type="ECO:0000256" key="1">
    <source>
        <dbReference type="SAM" id="Coils"/>
    </source>
</evidence>
<dbReference type="EMBL" id="CAJMWZ010005814">
    <property type="protein sequence ID" value="CAE6511452.1"/>
    <property type="molecule type" value="Genomic_DNA"/>
</dbReference>
<name>A0A8H3D5U8_9AGAM</name>
<comment type="caution">
    <text evidence="3">The sequence shown here is derived from an EMBL/GenBank/DDBJ whole genome shotgun (WGS) entry which is preliminary data.</text>
</comment>
<dbReference type="PANTHER" id="PTHR33096:SF1">
    <property type="entry name" value="CXC1-LIKE CYSTEINE CLUSTER ASSOCIATED WITH KDZ TRANSPOSASES DOMAIN-CONTAINING PROTEIN"/>
    <property type="match status" value="1"/>
</dbReference>
<feature type="region of interest" description="Disordered" evidence="2">
    <location>
        <begin position="24"/>
        <end position="52"/>
    </location>
</feature>
<feature type="compositionally biased region" description="Basic and acidic residues" evidence="2">
    <location>
        <begin position="382"/>
        <end position="399"/>
    </location>
</feature>
<gene>
    <name evidence="3" type="ORF">RDB_LOCUS107025</name>
</gene>
<feature type="region of interest" description="Disordered" evidence="2">
    <location>
        <begin position="898"/>
        <end position="917"/>
    </location>
</feature>
<feature type="coiled-coil region" evidence="1">
    <location>
        <begin position="819"/>
        <end position="846"/>
    </location>
</feature>
<protein>
    <recommendedName>
        <fullName evidence="5">CxC1-like cysteine cluster associated with KDZ transposases domain-containing protein</fullName>
    </recommendedName>
</protein>
<dbReference type="AlphaFoldDB" id="A0A8H3D5U8"/>
<feature type="region of interest" description="Disordered" evidence="2">
    <location>
        <begin position="374"/>
        <end position="399"/>
    </location>
</feature>
<accession>A0A8H3D5U8</accession>